<keyword evidence="5" id="KW-0805">Transcription regulation</keyword>
<keyword evidence="4" id="KW-0949">S-adenosyl-L-methionine</keyword>
<dbReference type="PANTHER" id="PTHR45838:SF4">
    <property type="entry name" value="HISTONE-LYSINE N-METHYLTRANSFERASE TRITHORAX"/>
    <property type="match status" value="1"/>
</dbReference>
<dbReference type="CDD" id="cd10518">
    <property type="entry name" value="SET_SETD1-like"/>
    <property type="match status" value="1"/>
</dbReference>
<dbReference type="OrthoDB" id="308383at2759"/>
<protein>
    <submittedName>
        <fullName evidence="10">Histone-lysine N-methyltransferase</fullName>
        <ecNumber evidence="10">2.1.1.43</ecNumber>
    </submittedName>
</protein>
<keyword evidence="2 10" id="KW-0489">Methyltransferase</keyword>
<dbReference type="FunFam" id="2.170.270.10:FF:000086">
    <property type="entry name" value="Histone-lysine N-methyltransferase"/>
    <property type="match status" value="1"/>
</dbReference>
<keyword evidence="11" id="KW-1185">Reference proteome</keyword>
<dbReference type="GO" id="GO:0045893">
    <property type="term" value="P:positive regulation of DNA-templated transcription"/>
    <property type="evidence" value="ECO:0007669"/>
    <property type="project" value="TreeGrafter"/>
</dbReference>
<dbReference type="Proteomes" id="UP000231279">
    <property type="component" value="Unassembled WGS sequence"/>
</dbReference>
<evidence type="ECO:0000313" key="10">
    <source>
        <dbReference type="EMBL" id="PIN23140.1"/>
    </source>
</evidence>
<feature type="domain" description="Post-SET" evidence="9">
    <location>
        <begin position="1869"/>
        <end position="1885"/>
    </location>
</feature>
<dbReference type="InterPro" id="IPR032308">
    <property type="entry name" value="TDBD"/>
</dbReference>
<dbReference type="SMART" id="SM00317">
    <property type="entry name" value="SET"/>
    <property type="match status" value="1"/>
</dbReference>
<name>A0A2G9I0L6_9LAMI</name>
<dbReference type="GO" id="GO:0042800">
    <property type="term" value="F:histone H3K4 methyltransferase activity"/>
    <property type="evidence" value="ECO:0007669"/>
    <property type="project" value="TreeGrafter"/>
</dbReference>
<evidence type="ECO:0000256" key="2">
    <source>
        <dbReference type="ARBA" id="ARBA00022603"/>
    </source>
</evidence>
<keyword evidence="3 10" id="KW-0808">Transferase</keyword>
<gene>
    <name evidence="10" type="ORF">CDL12_04141</name>
</gene>
<comment type="subcellular location">
    <subcellularLocation>
        <location evidence="1">Nucleus</location>
    </subcellularLocation>
</comment>
<keyword evidence="7" id="KW-0539">Nucleus</keyword>
<dbReference type="PROSITE" id="PS50280">
    <property type="entry name" value="SET"/>
    <property type="match status" value="1"/>
</dbReference>
<dbReference type="PANTHER" id="PTHR45838">
    <property type="entry name" value="HISTONE-LYSINE-N-METHYLTRANSFERASE 2 KMT2 FAMILY MEMBER"/>
    <property type="match status" value="1"/>
</dbReference>
<evidence type="ECO:0000256" key="5">
    <source>
        <dbReference type="ARBA" id="ARBA00023015"/>
    </source>
</evidence>
<dbReference type="Pfam" id="PF16135">
    <property type="entry name" value="TDBD"/>
    <property type="match status" value="1"/>
</dbReference>
<evidence type="ECO:0000259" key="9">
    <source>
        <dbReference type="PROSITE" id="PS50868"/>
    </source>
</evidence>
<dbReference type="STRING" id="429701.A0A2G9I0L6"/>
<evidence type="ECO:0000256" key="3">
    <source>
        <dbReference type="ARBA" id="ARBA00022679"/>
    </source>
</evidence>
<organism evidence="10 11">
    <name type="scientific">Handroanthus impetiginosus</name>
    <dbReference type="NCBI Taxonomy" id="429701"/>
    <lineage>
        <taxon>Eukaryota</taxon>
        <taxon>Viridiplantae</taxon>
        <taxon>Streptophyta</taxon>
        <taxon>Embryophyta</taxon>
        <taxon>Tracheophyta</taxon>
        <taxon>Spermatophyta</taxon>
        <taxon>Magnoliopsida</taxon>
        <taxon>eudicotyledons</taxon>
        <taxon>Gunneridae</taxon>
        <taxon>Pentapetalae</taxon>
        <taxon>asterids</taxon>
        <taxon>lamiids</taxon>
        <taxon>Lamiales</taxon>
        <taxon>Bignoniaceae</taxon>
        <taxon>Crescentiina</taxon>
        <taxon>Tabebuia alliance</taxon>
        <taxon>Handroanthus</taxon>
    </lineage>
</organism>
<dbReference type="GO" id="GO:0032259">
    <property type="term" value="P:methylation"/>
    <property type="evidence" value="ECO:0007669"/>
    <property type="project" value="UniProtKB-KW"/>
</dbReference>
<dbReference type="GO" id="GO:0035097">
    <property type="term" value="C:histone methyltransferase complex"/>
    <property type="evidence" value="ECO:0007669"/>
    <property type="project" value="TreeGrafter"/>
</dbReference>
<dbReference type="Gene3D" id="2.170.270.10">
    <property type="entry name" value="SET domain"/>
    <property type="match status" value="1"/>
</dbReference>
<dbReference type="EMBL" id="NKXS01000616">
    <property type="protein sequence ID" value="PIN23140.1"/>
    <property type="molecule type" value="Genomic_DNA"/>
</dbReference>
<accession>A0A2G9I0L6</accession>
<sequence length="1885" mass="209227">MEKPWQSKCGLMWQQFPPPVASSSHGFHAQFSSADCHPYLQPPQEAMSLTPGLIQEHMVPNILGLDNMGHADLGASFLSLLSGPVAHVPCDLKQLWDPKPVPTSSQVPLNNRTVNDCSAGSRVSVLPSALWPHNMDCQNMTSAEVLFPLTWSNSAVSCGNKSAVLEATNLNLQKSPAVSCQDSHEKDKVKSFSYLLGNNNVSPISANNWKHQKYADMTALQKFPVERNLSASHHGHNPYCSLPRVFCSGTSGNLLLSDMGLLGVVCACHGLYMSISKFSEHSGSCNVNPGNAVRMDNGESIVHWWETFLSKSGIRVLEGHRGWDWPGGISAASGFTNRPISNMSSNAAPLDQACPFRTSVSHEQRQYRVINSKENQSSRDIFDEYPYNEKDRTCQEYGNSLFKHFINTSRENLQHVADQHILEMPNSFGINTENASLSATAKLDSVSGTSNSLLALPNIEDPNTPQNGLDVGRNTSFIVERPGVSSNTELRLGQLLEQGQALEANILPAFGCNPNGMHVERTKGLFSDKLLQRRNELQRSNWSLQYADTASNPTKRRGSTQVEHRSDAGGAYGAVTDYRKDSSNSNWGMTDQNLPLLSCFRNPETKWQFRNTYDNGSGSHVSEKLQYESHASKSEKNCFPWSRGAGKIKEFDANLPNTQNHLNKGKELECAVNGLLGAGKSNNEFGKTVKEGPGSFNVALGQSSFNHSLAFHEKSLNLCQMPAMIVDESPSRDILNDCWKISSLFDTGHFNHDHVKPIQSLMNSTETISMGFTSRSSVFVQSVTPILSEEKCSGISPGLQDENMKMPAVQNMLELSDRDDGLTSVRNIQECEILKNPCAESLLTITPSILKDHIHLLDPSRMLKIPEVGEKLMSPGTVRCTGHNSERFGTMTDSMKLHNFSSFPPGRSLPPADCDLPPVEQLFLRPGGIECNFMHSKKEQCSQGLPYAFVQENCSCIVQANCLTGNHNSNGDNCYNFVRQRDRSGASATVFHSELNENCIFLKERAESFEGAENLVMPNIKGVESPSNRWRNVPTRIMESCSSTRKQQQAGSFNASLGSPAADVAKCFSKFAPNFLPLKDHEISNISSGCSAPDVTQSSIEVNKKDSSTVEGGDFRCASNPVLDEGSGNDGSWSSDDALYNEHCAEFSGAASRINLIKREPFKVVPRKPSLSLIEEIRLQNSLRCKNAPYQIKRSSTIQEESDRLRKFDVGSKKRRKTVKWMKLDEQCPVSGQSFVNKKSPKCIEEVGQNANAFWYKQMQVGCDRGSPSNCADSVEQSFKQMNSAFSAAEGISLRRVSHKVYHQGEQQTTEAYKSSRADNALEASEVVRQKRLRIDYSSATSNGILDTYCSGAELASKLTSLGCLSNSLGKPNLYKWMAKPIVSGKYGIISNGNPSKPTKIIPLMKVLKTEASHAKRSSTYDKLKSASVKVKKTSIRHVKETPFSEKILESQARKSGNHNMLPIELEPHDLNKEIETASCSATNRREDLSRASQKCNNQGIAGCKPGYQLKTKLKEGRKRSLHELLTAENAFEVVNSAVMKSPISLCQTTRRYWGELMEDAADGRGQTYSMNNTKRYSEKQQPGDSDTFCCVCGSLDKDEHNQLRECIEFLDKGLRSEPEAVDNENVSFCGRCMSCATPCLFITDGDGGDNKGLQPGEKFWTCARTEGYKGRKREGLLHNYHQDANGTAGCLVPQEQLNAWLHIHRQKPQRKGHPKLSSSSVESDCRKAYARYKQSKGWKHLVVYKSGIHALGLYTSQFISRGAMVVEYVGEIVGLRVADRRESEYHSGKKLQHKSACYFFRIDKEHIIDATRKGGIARFVNHSCQPNCVAKVISVRNEKKVVFFAERDIYPGEEITYDYHFNHEDEGEKIPCYCNSKNCRRYLN</sequence>
<evidence type="ECO:0000256" key="1">
    <source>
        <dbReference type="ARBA" id="ARBA00004123"/>
    </source>
</evidence>
<dbReference type="Pfam" id="PF00856">
    <property type="entry name" value="SET"/>
    <property type="match status" value="1"/>
</dbReference>
<keyword evidence="6" id="KW-0804">Transcription</keyword>
<dbReference type="InterPro" id="IPR046341">
    <property type="entry name" value="SET_dom_sf"/>
</dbReference>
<dbReference type="InterPro" id="IPR003616">
    <property type="entry name" value="Post-SET_dom"/>
</dbReference>
<evidence type="ECO:0000256" key="4">
    <source>
        <dbReference type="ARBA" id="ARBA00022691"/>
    </source>
</evidence>
<dbReference type="SMART" id="SM00508">
    <property type="entry name" value="PostSET"/>
    <property type="match status" value="1"/>
</dbReference>
<dbReference type="EC" id="2.1.1.43" evidence="10"/>
<comment type="caution">
    <text evidence="10">The sequence shown here is derived from an EMBL/GenBank/DDBJ whole genome shotgun (WGS) entry which is preliminary data.</text>
</comment>
<dbReference type="SUPFAM" id="SSF82199">
    <property type="entry name" value="SET domain"/>
    <property type="match status" value="1"/>
</dbReference>
<dbReference type="PROSITE" id="PS50868">
    <property type="entry name" value="POST_SET"/>
    <property type="match status" value="1"/>
</dbReference>
<evidence type="ECO:0000259" key="8">
    <source>
        <dbReference type="PROSITE" id="PS50280"/>
    </source>
</evidence>
<evidence type="ECO:0000313" key="11">
    <source>
        <dbReference type="Proteomes" id="UP000231279"/>
    </source>
</evidence>
<reference evidence="11" key="1">
    <citation type="journal article" date="2018" name="Gigascience">
        <title>Genome assembly of the Pink Ipe (Handroanthus impetiginosus, Bignoniaceae), a highly valued, ecologically keystone Neotropical timber forest tree.</title>
        <authorList>
            <person name="Silva-Junior O.B."/>
            <person name="Grattapaglia D."/>
            <person name="Novaes E."/>
            <person name="Collevatti R.G."/>
        </authorList>
    </citation>
    <scope>NUCLEOTIDE SEQUENCE [LARGE SCALE GENOMIC DNA]</scope>
    <source>
        <strain evidence="11">cv. UFG-1</strain>
    </source>
</reference>
<evidence type="ECO:0000256" key="6">
    <source>
        <dbReference type="ARBA" id="ARBA00023163"/>
    </source>
</evidence>
<evidence type="ECO:0000256" key="7">
    <source>
        <dbReference type="ARBA" id="ARBA00023242"/>
    </source>
</evidence>
<proteinExistence type="predicted"/>
<dbReference type="InterPro" id="IPR001214">
    <property type="entry name" value="SET_dom"/>
</dbReference>
<feature type="domain" description="SET" evidence="8">
    <location>
        <begin position="1740"/>
        <end position="1861"/>
    </location>
</feature>